<proteinExistence type="predicted"/>
<evidence type="ECO:0000313" key="1">
    <source>
        <dbReference type="EMBL" id="HAN25150.1"/>
    </source>
</evidence>
<gene>
    <name evidence="1" type="primary">mftB</name>
    <name evidence="1" type="ORF">DCP95_11350</name>
</gene>
<evidence type="ECO:0000313" key="2">
    <source>
        <dbReference type="Proteomes" id="UP000257479"/>
    </source>
</evidence>
<dbReference type="InterPro" id="IPR023850">
    <property type="entry name" value="MftB"/>
</dbReference>
<reference evidence="1 2" key="1">
    <citation type="journal article" date="2018" name="Nat. Biotechnol.">
        <title>A standardized bacterial taxonomy based on genome phylogeny substantially revises the tree of life.</title>
        <authorList>
            <person name="Parks D.H."/>
            <person name="Chuvochina M."/>
            <person name="Waite D.W."/>
            <person name="Rinke C."/>
            <person name="Skarshewski A."/>
            <person name="Chaumeil P.A."/>
            <person name="Hugenholtz P."/>
        </authorList>
    </citation>
    <scope>NUCLEOTIDE SEQUENCE [LARGE SCALE GENOMIC DNA]</scope>
    <source>
        <strain evidence="1">UBA9152</strain>
    </source>
</reference>
<name>A0A3C1KEP9_9MICO</name>
<sequence>MTAAAFDADRAYRLHEQVALRPEPFGALAYHYGNRRLNFLRAKELVTLVESLADHDSVQAAFDAARIDPRRWPSFERALASLAASDFLVPDAHDAHEGAAA</sequence>
<accession>A0A3C1KEP9</accession>
<dbReference type="Pfam" id="PF26520">
    <property type="entry name" value="MftB_chaperone"/>
    <property type="match status" value="1"/>
</dbReference>
<comment type="caution">
    <text evidence="1">The sequence shown here is derived from an EMBL/GenBank/DDBJ whole genome shotgun (WGS) entry which is preliminary data.</text>
</comment>
<dbReference type="EMBL" id="DMNG01000196">
    <property type="protein sequence ID" value="HAN25150.1"/>
    <property type="molecule type" value="Genomic_DNA"/>
</dbReference>
<dbReference type="Proteomes" id="UP000257479">
    <property type="component" value="Unassembled WGS sequence"/>
</dbReference>
<organism evidence="1 2">
    <name type="scientific">Microbacterium ginsengisoli</name>
    <dbReference type="NCBI Taxonomy" id="400772"/>
    <lineage>
        <taxon>Bacteria</taxon>
        <taxon>Bacillati</taxon>
        <taxon>Actinomycetota</taxon>
        <taxon>Actinomycetes</taxon>
        <taxon>Micrococcales</taxon>
        <taxon>Microbacteriaceae</taxon>
        <taxon>Microbacterium</taxon>
    </lineage>
</organism>
<dbReference type="AlphaFoldDB" id="A0A3C1KEP9"/>
<protein>
    <submittedName>
        <fullName evidence="1">Mycofactocin biosynthesis chaperone MftB</fullName>
    </submittedName>
</protein>
<dbReference type="NCBIfam" id="TIGR03967">
    <property type="entry name" value="mycofact_MftB"/>
    <property type="match status" value="1"/>
</dbReference>